<name>A0A0F9NN45_9ZZZZ</name>
<sequence>MGTKITFKGKSEIIDLPRGAAIPREGDVVRVTKRREKKEKSYTVYLVEHTFDFNLSLPIGSTLITLEEIKNKKSEE</sequence>
<accession>A0A0F9NN45</accession>
<comment type="caution">
    <text evidence="1">The sequence shown here is derived from an EMBL/GenBank/DDBJ whole genome shotgun (WGS) entry which is preliminary data.</text>
</comment>
<gene>
    <name evidence="1" type="ORF">LCGC14_1005760</name>
</gene>
<proteinExistence type="predicted"/>
<dbReference type="EMBL" id="LAZR01003917">
    <property type="protein sequence ID" value="KKN13482.1"/>
    <property type="molecule type" value="Genomic_DNA"/>
</dbReference>
<protein>
    <submittedName>
        <fullName evidence="1">Uncharacterized protein</fullName>
    </submittedName>
</protein>
<reference evidence="1" key="1">
    <citation type="journal article" date="2015" name="Nature">
        <title>Complex archaea that bridge the gap between prokaryotes and eukaryotes.</title>
        <authorList>
            <person name="Spang A."/>
            <person name="Saw J.H."/>
            <person name="Jorgensen S.L."/>
            <person name="Zaremba-Niedzwiedzka K."/>
            <person name="Martijn J."/>
            <person name="Lind A.E."/>
            <person name="van Eijk R."/>
            <person name="Schleper C."/>
            <person name="Guy L."/>
            <person name="Ettema T.J."/>
        </authorList>
    </citation>
    <scope>NUCLEOTIDE SEQUENCE</scope>
</reference>
<organism evidence="1">
    <name type="scientific">marine sediment metagenome</name>
    <dbReference type="NCBI Taxonomy" id="412755"/>
    <lineage>
        <taxon>unclassified sequences</taxon>
        <taxon>metagenomes</taxon>
        <taxon>ecological metagenomes</taxon>
    </lineage>
</organism>
<evidence type="ECO:0000313" key="1">
    <source>
        <dbReference type="EMBL" id="KKN13482.1"/>
    </source>
</evidence>
<dbReference type="AlphaFoldDB" id="A0A0F9NN45"/>